<dbReference type="GeneID" id="23616134"/>
<evidence type="ECO:0000313" key="4">
    <source>
        <dbReference type="EMBL" id="RMZ56725.1"/>
    </source>
</evidence>
<dbReference type="EMBL" id="GDKF01002178">
    <property type="protein sequence ID" value="JAT76444.1"/>
    <property type="molecule type" value="Transcribed_RNA"/>
</dbReference>
<organism evidence="3 5">
    <name type="scientific">Auxenochlorella protothecoides</name>
    <name type="common">Green microalga</name>
    <name type="synonym">Chlorella protothecoides</name>
    <dbReference type="NCBI Taxonomy" id="3075"/>
    <lineage>
        <taxon>Eukaryota</taxon>
        <taxon>Viridiplantae</taxon>
        <taxon>Chlorophyta</taxon>
        <taxon>core chlorophytes</taxon>
        <taxon>Trebouxiophyceae</taxon>
        <taxon>Chlorellales</taxon>
        <taxon>Chlorellaceae</taxon>
        <taxon>Auxenochlorella</taxon>
    </lineage>
</organism>
<dbReference type="Proteomes" id="UP000279271">
    <property type="component" value="Unassembled WGS sequence"/>
</dbReference>
<sequence>MKMARGALFVLFASMLVASAVSRKLLADGEGPKGVVDTIAKHTFHGELSDSLDAFIGNLSEEFQGFIDSLHDGHKDFFKFKKGKKPIFTLDPPEVEGPAAEFDD</sequence>
<dbReference type="RefSeq" id="XP_011399146.1">
    <property type="nucleotide sequence ID" value="XM_011400844.1"/>
</dbReference>
<name>A0A087SKJ6_AUXPR</name>
<evidence type="ECO:0000313" key="6">
    <source>
        <dbReference type="Proteomes" id="UP000279271"/>
    </source>
</evidence>
<evidence type="ECO:0000313" key="3">
    <source>
        <dbReference type="EMBL" id="KFM26250.1"/>
    </source>
</evidence>
<protein>
    <submittedName>
        <fullName evidence="3">Uncharacterized protein</fullName>
    </submittedName>
</protein>
<reference evidence="4" key="4">
    <citation type="submission" date="2018-10" db="EMBL/GenBank/DDBJ databases">
        <authorList>
            <person name="Hovde B."/>
            <person name="Zhang X."/>
        </authorList>
    </citation>
    <scope>NUCLEOTIDE SEQUENCE [LARGE SCALE GENOMIC DNA]</scope>
    <source>
        <strain evidence="4">UTEX 25</strain>
    </source>
</reference>
<dbReference type="KEGG" id="apro:F751_4743"/>
<keyword evidence="1" id="KW-0732">Signal</keyword>
<evidence type="ECO:0000256" key="1">
    <source>
        <dbReference type="SAM" id="SignalP"/>
    </source>
</evidence>
<feature type="signal peptide" evidence="1">
    <location>
        <begin position="1"/>
        <end position="22"/>
    </location>
</feature>
<reference evidence="3 5" key="1">
    <citation type="journal article" date="2014" name="BMC Genomics">
        <title>Oil accumulation mechanisms of the oleaginous microalga Chlorella protothecoides revealed through its genome, transcriptomes, and proteomes.</title>
        <authorList>
            <person name="Gao C."/>
            <person name="Wang Y."/>
            <person name="Shen Y."/>
            <person name="Yan D."/>
            <person name="He X."/>
            <person name="Dai J."/>
            <person name="Wu Q."/>
        </authorList>
    </citation>
    <scope>NUCLEOTIDE SEQUENCE [LARGE SCALE GENOMIC DNA]</scope>
    <source>
        <strain evidence="3 5">0710</strain>
    </source>
</reference>
<gene>
    <name evidence="4" type="ORF">APUTEX25_002814</name>
    <name evidence="3" type="ORF">F751_4743</name>
    <name evidence="2" type="ORF">g.101084</name>
</gene>
<dbReference type="EMBL" id="KL662127">
    <property type="protein sequence ID" value="KFM26250.1"/>
    <property type="molecule type" value="Genomic_DNA"/>
</dbReference>
<reference evidence="4" key="5">
    <citation type="submission" date="2018-11" db="EMBL/GenBank/DDBJ databases">
        <title>Characterization of plant carbon substrate utilization by Auxenochlorella protothecoides.</title>
        <authorList>
            <person name="Vogler B.W."/>
            <person name="Starkenburg S.R."/>
            <person name="Sudasinghe N."/>
            <person name="Schambach J.Y."/>
            <person name="Rollin J.A."/>
            <person name="Pattathil S."/>
            <person name="Barry A.N."/>
        </authorList>
    </citation>
    <scope>NUCLEOTIDE SEQUENCE [LARGE SCALE GENOMIC DNA]</scope>
    <source>
        <strain evidence="4">UTEX 25</strain>
    </source>
</reference>
<proteinExistence type="predicted"/>
<dbReference type="Proteomes" id="UP000028924">
    <property type="component" value="Unassembled WGS sequence"/>
</dbReference>
<keyword evidence="5" id="KW-1185">Reference proteome</keyword>
<reference evidence="6" key="3">
    <citation type="journal article" date="2018" name="Algal Res.">
        <title>Characterization of plant carbon substrate utilization by Auxenochlorella protothecoides.</title>
        <authorList>
            <person name="Vogler B.W."/>
            <person name="Starkenburg S.R."/>
            <person name="Sudasinghe N."/>
            <person name="Schambach J.Y."/>
            <person name="Rollin J.A."/>
            <person name="Pattathil S."/>
            <person name="Barry A.N."/>
        </authorList>
    </citation>
    <scope>NUCLEOTIDE SEQUENCE [LARGE SCALE GENOMIC DNA]</scope>
    <source>
        <strain evidence="6">UTEX 25</strain>
    </source>
</reference>
<accession>A0A087SKJ6</accession>
<reference evidence="2" key="2">
    <citation type="submission" date="2015-08" db="EMBL/GenBank/DDBJ databases">
        <authorList>
            <person name="Babu N.S."/>
            <person name="Beckwith C.J."/>
            <person name="Beseler K.G."/>
            <person name="Brison A."/>
            <person name="Carone J.V."/>
            <person name="Caskin T.P."/>
            <person name="Diamond M."/>
            <person name="Durham M.E."/>
            <person name="Foxe J.M."/>
            <person name="Go M."/>
            <person name="Henderson B.A."/>
            <person name="Jones I.B."/>
            <person name="McGettigan J.A."/>
            <person name="Micheletti S.J."/>
            <person name="Nasrallah M.E."/>
            <person name="Ortiz D."/>
            <person name="Piller C.R."/>
            <person name="Privatt S.R."/>
            <person name="Schneider S.L."/>
            <person name="Sharp S."/>
            <person name="Smith T.C."/>
            <person name="Stanton J.D."/>
            <person name="Ullery H.E."/>
            <person name="Wilson R.J."/>
            <person name="Serrano M.G."/>
            <person name="Buck G."/>
            <person name="Lee V."/>
            <person name="Wang Y."/>
            <person name="Carvalho R."/>
            <person name="Voegtly L."/>
            <person name="Shi R."/>
            <person name="Duckworth R."/>
            <person name="Johnson A."/>
            <person name="Loviza R."/>
            <person name="Walstead R."/>
            <person name="Shah Z."/>
            <person name="Kiflezghi M."/>
            <person name="Wade K."/>
            <person name="Ball S.L."/>
            <person name="Bradley K.W."/>
            <person name="Asai D.J."/>
            <person name="Bowman C.A."/>
            <person name="Russell D.A."/>
            <person name="Pope W.H."/>
            <person name="Jacobs-Sera D."/>
            <person name="Hendrix R.W."/>
            <person name="Hatfull G.F."/>
        </authorList>
    </citation>
    <scope>NUCLEOTIDE SEQUENCE</scope>
</reference>
<dbReference type="AlphaFoldDB" id="A0A087SKJ6"/>
<evidence type="ECO:0000313" key="5">
    <source>
        <dbReference type="Proteomes" id="UP000028924"/>
    </source>
</evidence>
<evidence type="ECO:0000313" key="2">
    <source>
        <dbReference type="EMBL" id="JAT76444.1"/>
    </source>
</evidence>
<dbReference type="EMBL" id="QOKY01000135">
    <property type="protein sequence ID" value="RMZ56725.1"/>
    <property type="molecule type" value="Genomic_DNA"/>
</dbReference>
<feature type="chain" id="PRO_5014218786" evidence="1">
    <location>
        <begin position="23"/>
        <end position="104"/>
    </location>
</feature>